<evidence type="ECO:0000313" key="2">
    <source>
        <dbReference type="Proteomes" id="UP001604277"/>
    </source>
</evidence>
<comment type="caution">
    <text evidence="1">The sequence shown here is derived from an EMBL/GenBank/DDBJ whole genome shotgun (WGS) entry which is preliminary data.</text>
</comment>
<protein>
    <submittedName>
        <fullName evidence="1">Alternative NAD(P)H-ubiquinone oxidoreductase C1</fullName>
    </submittedName>
</protein>
<dbReference type="Proteomes" id="UP001604277">
    <property type="component" value="Unassembled WGS sequence"/>
</dbReference>
<evidence type="ECO:0000313" key="1">
    <source>
        <dbReference type="EMBL" id="KAL2553087.1"/>
    </source>
</evidence>
<gene>
    <name evidence="1" type="ORF">Fot_06706</name>
</gene>
<organism evidence="1 2">
    <name type="scientific">Forsythia ovata</name>
    <dbReference type="NCBI Taxonomy" id="205694"/>
    <lineage>
        <taxon>Eukaryota</taxon>
        <taxon>Viridiplantae</taxon>
        <taxon>Streptophyta</taxon>
        <taxon>Embryophyta</taxon>
        <taxon>Tracheophyta</taxon>
        <taxon>Spermatophyta</taxon>
        <taxon>Magnoliopsida</taxon>
        <taxon>eudicotyledons</taxon>
        <taxon>Gunneridae</taxon>
        <taxon>Pentapetalae</taxon>
        <taxon>asterids</taxon>
        <taxon>lamiids</taxon>
        <taxon>Lamiales</taxon>
        <taxon>Oleaceae</taxon>
        <taxon>Forsythieae</taxon>
        <taxon>Forsythia</taxon>
    </lineage>
</organism>
<sequence>MQLQMASTIYPAATLPLVNCTFRNAQSVMQCGQFRRGKLFTKHSRKYSTNSRLFSSPAGRRGLHIVASGTATQYGSVMEVSGRESEPPIYAWPDNNKVGLL</sequence>
<keyword evidence="2" id="KW-1185">Reference proteome</keyword>
<accession>A0ABD1WTR2</accession>
<proteinExistence type="predicted"/>
<name>A0ABD1WTR2_9LAMI</name>
<dbReference type="EMBL" id="JBFOLJ010000002">
    <property type="protein sequence ID" value="KAL2553087.1"/>
    <property type="molecule type" value="Genomic_DNA"/>
</dbReference>
<dbReference type="AlphaFoldDB" id="A0ABD1WTR2"/>
<reference evidence="2" key="1">
    <citation type="submission" date="2024-07" db="EMBL/GenBank/DDBJ databases">
        <title>Two chromosome-level genome assemblies of Korean endemic species Abeliophyllum distichum and Forsythia ovata (Oleaceae).</title>
        <authorList>
            <person name="Jang H."/>
        </authorList>
    </citation>
    <scope>NUCLEOTIDE SEQUENCE [LARGE SCALE GENOMIC DNA]</scope>
</reference>